<evidence type="ECO:0000256" key="1">
    <source>
        <dbReference type="ARBA" id="ARBA00022679"/>
    </source>
</evidence>
<sequence>MKTIYTGLVGDIGGTNARLAVVDSTGRIRNPKTYPAAEYGSLTEVIGEYLETTVGRQKVHTAAIAVAGPVVDGEIEFTNLDWRISEGELIGTFEFHSAKLINDFAAQALAAPVLDPDDLKIIGPAMRGAEGAPILVLGAGTGFGVSMVVRTDRGDIAVPCEGGHAGFAPYDGVEAAIWASLRRTYGRVSIERILSGPGLYALYRGLADVRGVPAELKDEKEVLAAGQKGGDLLAEETLDRFCEILGSTAGDIALTCGARGGVYVSGGIAPRLADRLSSGGFRRRFEDKGRLSDYTRDIPTYLIVHPYAALVGAARVLEQLEGSPL</sequence>
<keyword evidence="3" id="KW-0547">Nucleotide-binding</keyword>
<comment type="subcellular location">
    <subcellularLocation>
        <location evidence="3">Cytoplasm</location>
    </subcellularLocation>
</comment>
<organism evidence="5 6">
    <name type="scientific">Phenylobacterium haematophilum</name>
    <dbReference type="NCBI Taxonomy" id="98513"/>
    <lineage>
        <taxon>Bacteria</taxon>
        <taxon>Pseudomonadati</taxon>
        <taxon>Pseudomonadota</taxon>
        <taxon>Alphaproteobacteria</taxon>
        <taxon>Caulobacterales</taxon>
        <taxon>Caulobacteraceae</taxon>
        <taxon>Phenylobacterium</taxon>
    </lineage>
</organism>
<keyword evidence="2 3" id="KW-0418">Kinase</keyword>
<dbReference type="InterPro" id="IPR043129">
    <property type="entry name" value="ATPase_NBD"/>
</dbReference>
<dbReference type="PANTHER" id="PTHR47690">
    <property type="entry name" value="GLUCOKINASE"/>
    <property type="match status" value="1"/>
</dbReference>
<dbReference type="Proteomes" id="UP000530564">
    <property type="component" value="Unassembled WGS sequence"/>
</dbReference>
<evidence type="ECO:0000256" key="4">
    <source>
        <dbReference type="RuleBase" id="RU004046"/>
    </source>
</evidence>
<name>A0A840A3G8_9CAUL</name>
<dbReference type="CDD" id="cd24008">
    <property type="entry name" value="ASKHA_NBD_GLK"/>
    <property type="match status" value="1"/>
</dbReference>
<feature type="binding site" evidence="3">
    <location>
        <begin position="10"/>
        <end position="15"/>
    </location>
    <ligand>
        <name>ATP</name>
        <dbReference type="ChEBI" id="CHEBI:30616"/>
    </ligand>
</feature>
<dbReference type="InterPro" id="IPR050201">
    <property type="entry name" value="Bacterial_glucokinase"/>
</dbReference>
<evidence type="ECO:0000256" key="3">
    <source>
        <dbReference type="HAMAP-Rule" id="MF_00524"/>
    </source>
</evidence>
<dbReference type="GO" id="GO:0004340">
    <property type="term" value="F:glucokinase activity"/>
    <property type="evidence" value="ECO:0007669"/>
    <property type="project" value="UniProtKB-UniRule"/>
</dbReference>
<dbReference type="Pfam" id="PF02685">
    <property type="entry name" value="Glucokinase"/>
    <property type="match status" value="1"/>
</dbReference>
<dbReference type="EC" id="2.7.1.2" evidence="3"/>
<keyword evidence="6" id="KW-1185">Reference proteome</keyword>
<dbReference type="GO" id="GO:0005829">
    <property type="term" value="C:cytosol"/>
    <property type="evidence" value="ECO:0007669"/>
    <property type="project" value="TreeGrafter"/>
</dbReference>
<dbReference type="RefSeq" id="WP_183774960.1">
    <property type="nucleotide sequence ID" value="NZ_JACIDK010000005.1"/>
</dbReference>
<dbReference type="Gene3D" id="3.40.367.20">
    <property type="match status" value="1"/>
</dbReference>
<dbReference type="InterPro" id="IPR003836">
    <property type="entry name" value="Glucokinase"/>
</dbReference>
<proteinExistence type="inferred from homology"/>
<dbReference type="NCBIfam" id="TIGR00749">
    <property type="entry name" value="glk"/>
    <property type="match status" value="1"/>
</dbReference>
<protein>
    <recommendedName>
        <fullName evidence="3">Glucokinase</fullName>
        <ecNumber evidence="3">2.7.1.2</ecNumber>
    </recommendedName>
    <alternativeName>
        <fullName evidence="3">Glucose kinase</fullName>
    </alternativeName>
</protein>
<gene>
    <name evidence="3" type="primary">glk</name>
    <name evidence="5" type="ORF">GGQ61_003235</name>
</gene>
<reference evidence="5 6" key="1">
    <citation type="submission" date="2020-08" db="EMBL/GenBank/DDBJ databases">
        <title>Genomic Encyclopedia of Type Strains, Phase IV (KMG-IV): sequencing the most valuable type-strain genomes for metagenomic binning, comparative biology and taxonomic classification.</title>
        <authorList>
            <person name="Goeker M."/>
        </authorList>
    </citation>
    <scope>NUCLEOTIDE SEQUENCE [LARGE SCALE GENOMIC DNA]</scope>
    <source>
        <strain evidence="5 6">DSM 21793</strain>
    </source>
</reference>
<dbReference type="EMBL" id="JACIDK010000005">
    <property type="protein sequence ID" value="MBB3892499.1"/>
    <property type="molecule type" value="Genomic_DNA"/>
</dbReference>
<keyword evidence="1 3" id="KW-0808">Transferase</keyword>
<dbReference type="NCBIfam" id="NF009073">
    <property type="entry name" value="PRK12408.1"/>
    <property type="match status" value="1"/>
</dbReference>
<keyword evidence="3" id="KW-0963">Cytoplasm</keyword>
<dbReference type="SUPFAM" id="SSF53067">
    <property type="entry name" value="Actin-like ATPase domain"/>
    <property type="match status" value="1"/>
</dbReference>
<dbReference type="AlphaFoldDB" id="A0A840A3G8"/>
<dbReference type="HAMAP" id="MF_00524">
    <property type="entry name" value="Glucokinase"/>
    <property type="match status" value="1"/>
</dbReference>
<keyword evidence="3" id="KW-0067">ATP-binding</keyword>
<keyword evidence="3" id="KW-0324">Glycolysis</keyword>
<comment type="catalytic activity">
    <reaction evidence="3">
        <text>D-glucose + ATP = D-glucose 6-phosphate + ADP + H(+)</text>
        <dbReference type="Rhea" id="RHEA:17825"/>
        <dbReference type="ChEBI" id="CHEBI:4167"/>
        <dbReference type="ChEBI" id="CHEBI:15378"/>
        <dbReference type="ChEBI" id="CHEBI:30616"/>
        <dbReference type="ChEBI" id="CHEBI:61548"/>
        <dbReference type="ChEBI" id="CHEBI:456216"/>
        <dbReference type="EC" id="2.7.1.2"/>
    </reaction>
</comment>
<comment type="similarity">
    <text evidence="3 4">Belongs to the bacterial glucokinase family.</text>
</comment>
<accession>A0A840A3G8</accession>
<evidence type="ECO:0000313" key="6">
    <source>
        <dbReference type="Proteomes" id="UP000530564"/>
    </source>
</evidence>
<evidence type="ECO:0000313" key="5">
    <source>
        <dbReference type="EMBL" id="MBB3892499.1"/>
    </source>
</evidence>
<comment type="caution">
    <text evidence="5">The sequence shown here is derived from an EMBL/GenBank/DDBJ whole genome shotgun (WGS) entry which is preliminary data.</text>
</comment>
<evidence type="ECO:0000256" key="2">
    <source>
        <dbReference type="ARBA" id="ARBA00022777"/>
    </source>
</evidence>
<dbReference type="Gene3D" id="3.30.420.40">
    <property type="match status" value="1"/>
</dbReference>
<dbReference type="GO" id="GO:0005536">
    <property type="term" value="F:D-glucose binding"/>
    <property type="evidence" value="ECO:0007669"/>
    <property type="project" value="InterPro"/>
</dbReference>
<dbReference type="GO" id="GO:0005524">
    <property type="term" value="F:ATP binding"/>
    <property type="evidence" value="ECO:0007669"/>
    <property type="project" value="UniProtKB-UniRule"/>
</dbReference>
<dbReference type="GO" id="GO:0006096">
    <property type="term" value="P:glycolytic process"/>
    <property type="evidence" value="ECO:0007669"/>
    <property type="project" value="UniProtKB-UniRule"/>
</dbReference>
<dbReference type="PANTHER" id="PTHR47690:SF1">
    <property type="entry name" value="GLUCOKINASE"/>
    <property type="match status" value="1"/>
</dbReference>